<protein>
    <submittedName>
        <fullName evidence="1">Uncharacterized protein</fullName>
    </submittedName>
</protein>
<comment type="caution">
    <text evidence="1">The sequence shown here is derived from an EMBL/GenBank/DDBJ whole genome shotgun (WGS) entry which is preliminary data.</text>
</comment>
<name>A0A5C6V2M0_9BURK</name>
<dbReference type="AlphaFoldDB" id="A0A5C6V2M0"/>
<accession>A0A5C6V2M0</accession>
<proteinExistence type="predicted"/>
<evidence type="ECO:0000313" key="2">
    <source>
        <dbReference type="Proteomes" id="UP000321776"/>
    </source>
</evidence>
<gene>
    <name evidence="1" type="ORF">FRZ40_35610</name>
</gene>
<reference evidence="1 2" key="1">
    <citation type="journal article" date="2018" name="Int. J. Syst. Evol. Microbiol.">
        <title>Paraburkholderia azotifigens sp. nov., a nitrogen-fixing bacterium isolated from paddy soil.</title>
        <authorList>
            <person name="Choi G.M."/>
            <person name="Im W.T."/>
        </authorList>
    </citation>
    <scope>NUCLEOTIDE SEQUENCE [LARGE SCALE GENOMIC DNA]</scope>
    <source>
        <strain evidence="1 2">NF 2-5-3</strain>
    </source>
</reference>
<organism evidence="1 2">
    <name type="scientific">Paraburkholderia azotifigens</name>
    <dbReference type="NCBI Taxonomy" id="2057004"/>
    <lineage>
        <taxon>Bacteria</taxon>
        <taxon>Pseudomonadati</taxon>
        <taxon>Pseudomonadota</taxon>
        <taxon>Betaproteobacteria</taxon>
        <taxon>Burkholderiales</taxon>
        <taxon>Burkholderiaceae</taxon>
        <taxon>Paraburkholderia</taxon>
    </lineage>
</organism>
<dbReference type="EMBL" id="VOQS01000005">
    <property type="protein sequence ID" value="TXC79682.1"/>
    <property type="molecule type" value="Genomic_DNA"/>
</dbReference>
<dbReference type="Proteomes" id="UP000321776">
    <property type="component" value="Unassembled WGS sequence"/>
</dbReference>
<evidence type="ECO:0000313" key="1">
    <source>
        <dbReference type="EMBL" id="TXC79682.1"/>
    </source>
</evidence>
<sequence length="64" mass="7040">MQTFFPCSNPACEEGLETLKHEFGTAGQQCAGCRGTGWQLARERRGRRRLSLTAGISPSVATRR</sequence>